<accession>A0A8C3NKS7</accession>
<evidence type="ECO:0000313" key="1">
    <source>
        <dbReference type="Ensembl" id="ENSCPVP00000022415.1"/>
    </source>
</evidence>
<dbReference type="PANTHER" id="PTHR24099:SF7">
    <property type="entry name" value="CARDIOMYOPATHY-ASSOCIATED PROTEIN 5"/>
    <property type="match status" value="1"/>
</dbReference>
<dbReference type="InterPro" id="IPR001870">
    <property type="entry name" value="B30.2/SPRY"/>
</dbReference>
<proteinExistence type="predicted"/>
<name>A0A8C3NKS7_GEOPR</name>
<reference evidence="1" key="2">
    <citation type="submission" date="2025-08" db="UniProtKB">
        <authorList>
            <consortium name="Ensembl"/>
        </authorList>
    </citation>
    <scope>IDENTIFICATION</scope>
</reference>
<dbReference type="SUPFAM" id="SSF49265">
    <property type="entry name" value="Fibronectin type III"/>
    <property type="match status" value="1"/>
</dbReference>
<dbReference type="InterPro" id="IPR003877">
    <property type="entry name" value="SPRY_dom"/>
</dbReference>
<dbReference type="PANTHER" id="PTHR24099">
    <property type="entry name" value="E3 UBIQUITIN-PROTEIN LIGASE TRIM36-RELATED"/>
    <property type="match status" value="1"/>
</dbReference>
<reference evidence="1" key="3">
    <citation type="submission" date="2025-09" db="UniProtKB">
        <authorList>
            <consortium name="Ensembl"/>
        </authorList>
    </citation>
    <scope>IDENTIFICATION</scope>
</reference>
<dbReference type="Proteomes" id="UP000694382">
    <property type="component" value="Chromosome Z"/>
</dbReference>
<dbReference type="InterPro" id="IPR013320">
    <property type="entry name" value="ConA-like_dom_sf"/>
</dbReference>
<dbReference type="AlphaFoldDB" id="A0A8C3NKS7"/>
<reference evidence="1" key="1">
    <citation type="submission" date="2020-02" db="EMBL/GenBank/DDBJ databases">
        <authorList>
            <person name="Enbody D E."/>
            <person name="Pettersson E M."/>
        </authorList>
    </citation>
    <scope>NUCLEOTIDE SEQUENCE [LARGE SCALE GENOMIC DNA]</scope>
</reference>
<dbReference type="Ensembl" id="ENSCPVT00000023403.2">
    <property type="protein sequence ID" value="ENSCPVP00000022415.1"/>
    <property type="gene ID" value="ENSCPVG00000016049.2"/>
</dbReference>
<dbReference type="Gene3D" id="2.60.120.920">
    <property type="match status" value="1"/>
</dbReference>
<keyword evidence="2" id="KW-1185">Reference proteome</keyword>
<dbReference type="CDD" id="cd00063">
    <property type="entry name" value="FN3"/>
    <property type="match status" value="2"/>
</dbReference>
<dbReference type="InterPro" id="IPR003879">
    <property type="entry name" value="Butyrophylin_SPRY"/>
</dbReference>
<dbReference type="PROSITE" id="PS50853">
    <property type="entry name" value="FN3"/>
    <property type="match status" value="1"/>
</dbReference>
<dbReference type="SUPFAM" id="SSF49899">
    <property type="entry name" value="Concanavalin A-like lectins/glucanases"/>
    <property type="match status" value="1"/>
</dbReference>
<dbReference type="GO" id="GO:0005737">
    <property type="term" value="C:cytoplasm"/>
    <property type="evidence" value="ECO:0007669"/>
    <property type="project" value="TreeGrafter"/>
</dbReference>
<dbReference type="InterPro" id="IPR050617">
    <property type="entry name" value="E3_ligase_FN3/SPRY"/>
</dbReference>
<dbReference type="PRINTS" id="PR01407">
    <property type="entry name" value="BUTYPHLNCDUF"/>
</dbReference>
<dbReference type="InterPro" id="IPR043136">
    <property type="entry name" value="B30.2/SPRY_sf"/>
</dbReference>
<dbReference type="InterPro" id="IPR013783">
    <property type="entry name" value="Ig-like_fold"/>
</dbReference>
<dbReference type="SMART" id="SM00449">
    <property type="entry name" value="SPRY"/>
    <property type="match status" value="1"/>
</dbReference>
<dbReference type="Pfam" id="PF00622">
    <property type="entry name" value="SPRY"/>
    <property type="match status" value="1"/>
</dbReference>
<dbReference type="InterPro" id="IPR036116">
    <property type="entry name" value="FN3_sf"/>
</dbReference>
<protein>
    <submittedName>
        <fullName evidence="1">Uncharacterized protein</fullName>
    </submittedName>
</protein>
<evidence type="ECO:0000313" key="2">
    <source>
        <dbReference type="Proteomes" id="UP000694382"/>
    </source>
</evidence>
<organism evidence="1 2">
    <name type="scientific">Geospiza parvula</name>
    <name type="common">Small tree-finch</name>
    <name type="synonym">Camarhynchus parvulus</name>
    <dbReference type="NCBI Taxonomy" id="87175"/>
    <lineage>
        <taxon>Eukaryota</taxon>
        <taxon>Metazoa</taxon>
        <taxon>Chordata</taxon>
        <taxon>Craniata</taxon>
        <taxon>Vertebrata</taxon>
        <taxon>Euteleostomi</taxon>
        <taxon>Archelosauria</taxon>
        <taxon>Archosauria</taxon>
        <taxon>Dinosauria</taxon>
        <taxon>Saurischia</taxon>
        <taxon>Theropoda</taxon>
        <taxon>Coelurosauria</taxon>
        <taxon>Aves</taxon>
        <taxon>Neognathae</taxon>
        <taxon>Neoaves</taxon>
        <taxon>Telluraves</taxon>
        <taxon>Australaves</taxon>
        <taxon>Passeriformes</taxon>
        <taxon>Thraupidae</taxon>
        <taxon>Camarhynchus</taxon>
    </lineage>
</organism>
<dbReference type="PROSITE" id="PS50188">
    <property type="entry name" value="B302_SPRY"/>
    <property type="match status" value="1"/>
</dbReference>
<dbReference type="InterPro" id="IPR003961">
    <property type="entry name" value="FN3_dom"/>
</dbReference>
<sequence length="271" mass="30707">LMLTVKESHCILEDLEPDRCYSVWVMAVNGTGCSLPSEKAVFKTGMYIFCHLIITSFRSLEFSPQSFTGIKKPELKVSLEPNVNYFFYLRAVNPFGTSEQSEAKYHNMVCLPPHFLYCIASSTSRFPSVLGELLPAQGCHYWEIVVSACRSYRIGICYEAITQSSVLGLSDTSWCMRLIVFWFPFSRSFLYRFLHTGVMSDIHVTEHLARIGILLDYSSGRLLFFNAERGLVLFAIRHKFTDAAHPAFALEKAGVLTLCTGMELPEFVKQS</sequence>
<dbReference type="Gene3D" id="2.60.40.10">
    <property type="entry name" value="Immunoglobulins"/>
    <property type="match status" value="1"/>
</dbReference>